<accession>A0A6N8JGJ0</accession>
<proteinExistence type="predicted"/>
<dbReference type="PANTHER" id="PTHR37841">
    <property type="entry name" value="GLR2918 PROTEIN"/>
    <property type="match status" value="1"/>
</dbReference>
<dbReference type="EMBL" id="WRXO01000007">
    <property type="protein sequence ID" value="MVT43418.1"/>
    <property type="molecule type" value="Genomic_DNA"/>
</dbReference>
<dbReference type="RefSeq" id="WP_157302033.1">
    <property type="nucleotide sequence ID" value="NZ_BAAAZB010000015.1"/>
</dbReference>
<protein>
    <recommendedName>
        <fullName evidence="3">WG repeat-containing protein</fullName>
    </recommendedName>
</protein>
<sequence length="417" mass="46406">MRNLLISTTILIFSFHSSIAQSLKVIGYPGDPYNLITKFKNDYFTVERNDGYAIINLEGKTITSGIKTPSIGFSRKLLIDYGTIFVEEGGKIVLKNIRGQALGTNKYIDALPFTTDNTVVRVPSPMGTWIVAYIDTLGREIVRFDVKKYISIVQPLSKSGGISFVSLSNFLPFSNGLTPIRSSLKDKYGFINKNLQLVIPVTFAKARPFSDGLAAVQNDDGNWGFIDLKGKLVIPYTYSREPSRFMSGLAAVKNKDGLKGYINKANEVVIPPRYEDATVFYKGYALVCEKYGTPALMIDSTGKVVTTFPKNLSYIDNATPPVGISGGDNPDYPFYVSETLKQLVDEGKGIFSYGMSYGLVDRYGKIILECKYNHLSNYHNSKMFAYKSSFINNSTKHEYGILKDDGEWAIQIVPSEF</sequence>
<dbReference type="Pfam" id="PF14903">
    <property type="entry name" value="WG_beta_rep"/>
    <property type="match status" value="4"/>
</dbReference>
<dbReference type="Proteomes" id="UP000468388">
    <property type="component" value="Unassembled WGS sequence"/>
</dbReference>
<dbReference type="AlphaFoldDB" id="A0A6N8JGJ0"/>
<dbReference type="PANTHER" id="PTHR37841:SF1">
    <property type="entry name" value="DUF3298 DOMAIN-CONTAINING PROTEIN"/>
    <property type="match status" value="1"/>
</dbReference>
<dbReference type="InterPro" id="IPR032774">
    <property type="entry name" value="WG_beta_rep"/>
</dbReference>
<reference evidence="1 2" key="1">
    <citation type="submission" date="2019-12" db="EMBL/GenBank/DDBJ databases">
        <title>The draft genomic sequence of strain Chitinophaga oryziterrae JCM 16595.</title>
        <authorList>
            <person name="Zhang X."/>
        </authorList>
    </citation>
    <scope>NUCLEOTIDE SEQUENCE [LARGE SCALE GENOMIC DNA]</scope>
    <source>
        <strain evidence="1 2">JCM 16595</strain>
    </source>
</reference>
<organism evidence="1 2">
    <name type="scientific">Chitinophaga oryziterrae</name>
    <dbReference type="NCBI Taxonomy" id="1031224"/>
    <lineage>
        <taxon>Bacteria</taxon>
        <taxon>Pseudomonadati</taxon>
        <taxon>Bacteroidota</taxon>
        <taxon>Chitinophagia</taxon>
        <taxon>Chitinophagales</taxon>
        <taxon>Chitinophagaceae</taxon>
        <taxon>Chitinophaga</taxon>
    </lineage>
</organism>
<evidence type="ECO:0008006" key="3">
    <source>
        <dbReference type="Google" id="ProtNLM"/>
    </source>
</evidence>
<name>A0A6N8JGJ0_9BACT</name>
<keyword evidence="2" id="KW-1185">Reference proteome</keyword>
<gene>
    <name evidence="1" type="ORF">GO495_22660</name>
</gene>
<evidence type="ECO:0000313" key="1">
    <source>
        <dbReference type="EMBL" id="MVT43418.1"/>
    </source>
</evidence>
<comment type="caution">
    <text evidence="1">The sequence shown here is derived from an EMBL/GenBank/DDBJ whole genome shotgun (WGS) entry which is preliminary data.</text>
</comment>
<dbReference type="OrthoDB" id="5464673at2"/>
<dbReference type="SUPFAM" id="SSF69360">
    <property type="entry name" value="Cell wall binding repeat"/>
    <property type="match status" value="1"/>
</dbReference>
<evidence type="ECO:0000313" key="2">
    <source>
        <dbReference type="Proteomes" id="UP000468388"/>
    </source>
</evidence>